<feature type="transmembrane region" description="Helical" evidence="1">
    <location>
        <begin position="37"/>
        <end position="55"/>
    </location>
</feature>
<protein>
    <submittedName>
        <fullName evidence="2">Uncharacterized protein</fullName>
    </submittedName>
</protein>
<proteinExistence type="predicted"/>
<accession>A0ABX3F8L9</accession>
<sequence>MLRIVIFSLVVNGLITAVLFLSERVFGVPELLYLDDYFFFALIIQWLLSSILLVAKPGRERYLKHSPYKATRAAASMASDADERETQTNFDVGLSMLLFISGGFSLLACIVL</sequence>
<name>A0ABX3F8L9_9VIBR</name>
<evidence type="ECO:0000313" key="3">
    <source>
        <dbReference type="Proteomes" id="UP000186039"/>
    </source>
</evidence>
<dbReference type="Proteomes" id="UP000186039">
    <property type="component" value="Unassembled WGS sequence"/>
</dbReference>
<organism evidence="2 3">
    <name type="scientific">Vibrio panuliri</name>
    <dbReference type="NCBI Taxonomy" id="1381081"/>
    <lineage>
        <taxon>Bacteria</taxon>
        <taxon>Pseudomonadati</taxon>
        <taxon>Pseudomonadota</taxon>
        <taxon>Gammaproteobacteria</taxon>
        <taxon>Vibrionales</taxon>
        <taxon>Vibrionaceae</taxon>
        <taxon>Vibrio</taxon>
    </lineage>
</organism>
<comment type="caution">
    <text evidence="2">The sequence shown here is derived from an EMBL/GenBank/DDBJ whole genome shotgun (WGS) entry which is preliminary data.</text>
</comment>
<keyword evidence="1" id="KW-0812">Transmembrane</keyword>
<gene>
    <name evidence="2" type="ORF">BIY20_16170</name>
</gene>
<feature type="transmembrane region" description="Helical" evidence="1">
    <location>
        <begin position="92"/>
        <end position="111"/>
    </location>
</feature>
<dbReference type="EMBL" id="MJMH01000222">
    <property type="protein sequence ID" value="OLQ85261.1"/>
    <property type="molecule type" value="Genomic_DNA"/>
</dbReference>
<evidence type="ECO:0000256" key="1">
    <source>
        <dbReference type="SAM" id="Phobius"/>
    </source>
</evidence>
<keyword evidence="1" id="KW-0472">Membrane</keyword>
<keyword evidence="1" id="KW-1133">Transmembrane helix</keyword>
<evidence type="ECO:0000313" key="2">
    <source>
        <dbReference type="EMBL" id="OLQ85261.1"/>
    </source>
</evidence>
<reference evidence="2 3" key="1">
    <citation type="submission" date="2016-09" db="EMBL/GenBank/DDBJ databases">
        <title>Genomic Taxonomy of the Vibrionaceae.</title>
        <authorList>
            <person name="Gonzalez-Castillo A."/>
            <person name="Gomez-Gil B."/>
            <person name="Enciso-Ibarra K."/>
        </authorList>
    </citation>
    <scope>NUCLEOTIDE SEQUENCE [LARGE SCALE GENOMIC DNA]</scope>
    <source>
        <strain evidence="2 3">CAIM 1902</strain>
    </source>
</reference>
<dbReference type="RefSeq" id="WP_075716245.1">
    <property type="nucleotide sequence ID" value="NZ_AP019654.1"/>
</dbReference>
<keyword evidence="3" id="KW-1185">Reference proteome</keyword>